<reference evidence="2" key="1">
    <citation type="submission" date="2020-11" db="EMBL/GenBank/DDBJ databases">
        <authorList>
            <person name="Tran Van P."/>
        </authorList>
    </citation>
    <scope>NUCLEOTIDE SEQUENCE</scope>
</reference>
<feature type="chain" id="PRO_5036210896" evidence="1">
    <location>
        <begin position="21"/>
        <end position="201"/>
    </location>
</feature>
<protein>
    <submittedName>
        <fullName evidence="2">Uncharacterized protein</fullName>
    </submittedName>
</protein>
<dbReference type="EMBL" id="OC855976">
    <property type="protein sequence ID" value="CAD7622992.1"/>
    <property type="molecule type" value="Genomic_DNA"/>
</dbReference>
<organism evidence="2">
    <name type="scientific">Medioppia subpectinata</name>
    <dbReference type="NCBI Taxonomy" id="1979941"/>
    <lineage>
        <taxon>Eukaryota</taxon>
        <taxon>Metazoa</taxon>
        <taxon>Ecdysozoa</taxon>
        <taxon>Arthropoda</taxon>
        <taxon>Chelicerata</taxon>
        <taxon>Arachnida</taxon>
        <taxon>Acari</taxon>
        <taxon>Acariformes</taxon>
        <taxon>Sarcoptiformes</taxon>
        <taxon>Oribatida</taxon>
        <taxon>Brachypylina</taxon>
        <taxon>Oppioidea</taxon>
        <taxon>Oppiidae</taxon>
        <taxon>Medioppia</taxon>
    </lineage>
</organism>
<dbReference type="EMBL" id="CAJPIZ010001401">
    <property type="protein sequence ID" value="CAG2103422.1"/>
    <property type="molecule type" value="Genomic_DNA"/>
</dbReference>
<proteinExistence type="predicted"/>
<dbReference type="AlphaFoldDB" id="A0A7R9KHC6"/>
<dbReference type="Proteomes" id="UP000759131">
    <property type="component" value="Unassembled WGS sequence"/>
</dbReference>
<evidence type="ECO:0000313" key="2">
    <source>
        <dbReference type="EMBL" id="CAD7622992.1"/>
    </source>
</evidence>
<feature type="signal peptide" evidence="1">
    <location>
        <begin position="1"/>
        <end position="20"/>
    </location>
</feature>
<evidence type="ECO:0000256" key="1">
    <source>
        <dbReference type="SAM" id="SignalP"/>
    </source>
</evidence>
<sequence>MRFLLSLSVFIVCALLSVSAQKPKNATTIATTTQTSNTTADDKPPTINWGKCPQLEPKDSEKRAKQAVLETCLQKHPIPANLTQQSIESHQKAIAECALRAEKWFTKAGNYRFSKAETEIRAKKLQKPIESQLLANHKNCESEAKREFPKTAIIDQIQLYQACVRHVTRSYGFTAFLTLNIHFQMDFHISNVCEIKVENSK</sequence>
<accession>A0A7R9KHC6</accession>
<name>A0A7R9KHC6_9ACAR</name>
<keyword evidence="3" id="KW-1185">Reference proteome</keyword>
<gene>
    <name evidence="2" type="ORF">OSB1V03_LOCUS3453</name>
</gene>
<keyword evidence="1" id="KW-0732">Signal</keyword>
<evidence type="ECO:0000313" key="3">
    <source>
        <dbReference type="Proteomes" id="UP000759131"/>
    </source>
</evidence>
<dbReference type="OrthoDB" id="6507909at2759"/>